<sequence length="48" mass="5739">MKKKMLGVSPAFRKKPTLSKKYNKLSIWIAYLHNFRKRKLKVFSSLLN</sequence>
<dbReference type="AlphaFoldDB" id="A0A193SBQ0"/>
<keyword evidence="1" id="KW-0614">Plasmid</keyword>
<dbReference type="EMBL" id="LT158603">
    <property type="protein sequence ID" value="CVK35555.1"/>
    <property type="molecule type" value="Genomic_DNA"/>
</dbReference>
<gene>
    <name evidence="1" type="ORF">MCM2015_pMC3_13</name>
</gene>
<reference evidence="1" key="1">
    <citation type="journal article" date="2016" name="Sci. Rep.">
        <title>Genomics of high molecular weight plasmids isolated from an on-farm biopurification system.</title>
        <authorList>
            <person name="Martini M.C."/>
            <person name="Wibberg D."/>
            <person name="Lozano M."/>
            <person name="Torres Tejerizo G."/>
            <person name="Albicoro F.J."/>
            <person name="Jaenicke S."/>
            <person name="van Elsas J.D."/>
            <person name="Petroni A."/>
            <person name="Garcillan-Barcia M.P."/>
            <person name="de la Cruz F."/>
            <person name="Schluter A."/>
            <person name="Puhler A."/>
            <person name="Pistorio M."/>
            <person name="Lagares A."/>
            <person name="Del Papa M.F."/>
        </authorList>
    </citation>
    <scope>NUCLEOTIDE SEQUENCE</scope>
    <source>
        <plasmid evidence="1">pMC3</plasmid>
    </source>
</reference>
<organism evidence="1">
    <name type="scientific">biofilter metagenome</name>
    <dbReference type="NCBI Taxonomy" id="1070537"/>
    <lineage>
        <taxon>unclassified sequences</taxon>
        <taxon>metagenomes</taxon>
        <taxon>ecological metagenomes</taxon>
    </lineage>
</organism>
<proteinExistence type="predicted"/>
<geneLocation type="plasmid" evidence="1">
    <name>pMC3</name>
</geneLocation>
<name>A0A193SBQ0_9ZZZZ</name>
<evidence type="ECO:0000313" key="1">
    <source>
        <dbReference type="EMBL" id="CVK35555.1"/>
    </source>
</evidence>
<accession>A0A193SBQ0</accession>
<protein>
    <submittedName>
        <fullName evidence="1">Uncharacterized protein</fullName>
    </submittedName>
</protein>